<dbReference type="PANTHER" id="PTHR10540:SF8">
    <property type="entry name" value="COP9 SIGNALOSOME COMPLEX SUBUNIT 6"/>
    <property type="match status" value="1"/>
</dbReference>
<dbReference type="STRING" id="1069680.M7NS11"/>
<dbReference type="OrthoDB" id="1378at2759"/>
<accession>M7NS11</accession>
<comment type="caution">
    <text evidence="3">The sequence shown here is derived from an EMBL/GenBank/DDBJ whole genome shotgun (WGS) entry which is preliminary data.</text>
</comment>
<dbReference type="AlphaFoldDB" id="M7NS11"/>
<dbReference type="Gene3D" id="3.40.140.10">
    <property type="entry name" value="Cytidine Deaminase, domain 2"/>
    <property type="match status" value="1"/>
</dbReference>
<dbReference type="EMBL" id="AFWA02000008">
    <property type="protein sequence ID" value="EMR10067.1"/>
    <property type="molecule type" value="Genomic_DNA"/>
</dbReference>
<dbReference type="VEuPathDB" id="FungiDB:PNEG_01818"/>
<dbReference type="eggNOG" id="KOG3050">
    <property type="taxonomic scope" value="Eukaryota"/>
</dbReference>
<dbReference type="RefSeq" id="XP_007873789.1">
    <property type="nucleotide sequence ID" value="XM_007875598.1"/>
</dbReference>
<organism evidence="3 4">
    <name type="scientific">Pneumocystis murina (strain B123)</name>
    <name type="common">Mouse pneumocystis pneumonia agent</name>
    <name type="synonym">Pneumocystis carinii f. sp. muris</name>
    <dbReference type="NCBI Taxonomy" id="1069680"/>
    <lineage>
        <taxon>Eukaryota</taxon>
        <taxon>Fungi</taxon>
        <taxon>Dikarya</taxon>
        <taxon>Ascomycota</taxon>
        <taxon>Taphrinomycotina</taxon>
        <taxon>Pneumocystomycetes</taxon>
        <taxon>Pneumocystaceae</taxon>
        <taxon>Pneumocystis</taxon>
    </lineage>
</organism>
<dbReference type="GO" id="GO:0008237">
    <property type="term" value="F:metallopeptidase activity"/>
    <property type="evidence" value="ECO:0007669"/>
    <property type="project" value="InterPro"/>
</dbReference>
<evidence type="ECO:0000256" key="1">
    <source>
        <dbReference type="ARBA" id="ARBA00010893"/>
    </source>
</evidence>
<comment type="similarity">
    <text evidence="1">Belongs to the peptidase M67A family. CSN6 subfamily.</text>
</comment>
<keyword evidence="4" id="KW-1185">Reference proteome</keyword>
<evidence type="ECO:0000313" key="3">
    <source>
        <dbReference type="EMBL" id="EMR10067.1"/>
    </source>
</evidence>
<dbReference type="SMART" id="SM00232">
    <property type="entry name" value="JAB_MPN"/>
    <property type="match status" value="1"/>
</dbReference>
<evidence type="ECO:0000313" key="4">
    <source>
        <dbReference type="Proteomes" id="UP000011958"/>
    </source>
</evidence>
<dbReference type="Pfam" id="PF13012">
    <property type="entry name" value="MitMem_reg"/>
    <property type="match status" value="1"/>
</dbReference>
<dbReference type="GeneID" id="19895512"/>
<dbReference type="OMA" id="SEHWMRE"/>
<dbReference type="Pfam" id="PF01398">
    <property type="entry name" value="JAB"/>
    <property type="match status" value="1"/>
</dbReference>
<dbReference type="InterPro" id="IPR000555">
    <property type="entry name" value="JAMM/MPN+_dom"/>
</dbReference>
<dbReference type="InterPro" id="IPR024969">
    <property type="entry name" value="EIF3F/CSN6-like_C"/>
</dbReference>
<proteinExistence type="inferred from homology"/>
<dbReference type="PANTHER" id="PTHR10540">
    <property type="entry name" value="EUKARYOTIC TRANSLATION INITIATION FACTOR 3 SUBUNIT F-RELATED"/>
    <property type="match status" value="1"/>
</dbReference>
<name>M7NS11_PNEMU</name>
<gene>
    <name evidence="3" type="ORF">PNEG_01818</name>
</gene>
<evidence type="ECO:0000259" key="2">
    <source>
        <dbReference type="SMART" id="SM00232"/>
    </source>
</evidence>
<dbReference type="Proteomes" id="UP000011958">
    <property type="component" value="Unassembled WGS sequence"/>
</dbReference>
<feature type="domain" description="JAB1/MPN/MOV34 metalloenzyme" evidence="2">
    <location>
        <begin position="24"/>
        <end position="164"/>
    </location>
</feature>
<protein>
    <recommendedName>
        <fullName evidence="2">JAB1/MPN/MOV34 metalloenzyme domain-containing protein</fullName>
    </recommendedName>
</protein>
<reference evidence="4" key="1">
    <citation type="journal article" date="2016" name="Nat. Commun.">
        <title>Genome analysis of three Pneumocystis species reveals adaptation mechanisms to life exclusively in mammalian hosts.</title>
        <authorList>
            <person name="Ma L."/>
            <person name="Chen Z."/>
            <person name="Huang D.W."/>
            <person name="Kutty G."/>
            <person name="Ishihara M."/>
            <person name="Wang H."/>
            <person name="Abouelleil A."/>
            <person name="Bishop L."/>
            <person name="Davey E."/>
            <person name="Deng R."/>
            <person name="Deng X."/>
            <person name="Fan L."/>
            <person name="Fantoni G."/>
            <person name="Fitzgerald M."/>
            <person name="Gogineni E."/>
            <person name="Goldberg J.M."/>
            <person name="Handley G."/>
            <person name="Hu X."/>
            <person name="Huber C."/>
            <person name="Jiao X."/>
            <person name="Jones K."/>
            <person name="Levin J.Z."/>
            <person name="Liu Y."/>
            <person name="Macdonald P."/>
            <person name="Melnikov A."/>
            <person name="Raley C."/>
            <person name="Sassi M."/>
            <person name="Sherman B.T."/>
            <person name="Song X."/>
            <person name="Sykes S."/>
            <person name="Tran B."/>
            <person name="Walsh L."/>
            <person name="Xia Y."/>
            <person name="Yang J."/>
            <person name="Young S."/>
            <person name="Zeng Q."/>
            <person name="Zheng X."/>
            <person name="Stephens R."/>
            <person name="Nusbaum C."/>
            <person name="Birren B.W."/>
            <person name="Azadi P."/>
            <person name="Lempicki R.A."/>
            <person name="Cuomo C.A."/>
            <person name="Kovacs J.A."/>
        </authorList>
    </citation>
    <scope>NUCLEOTIDE SEQUENCE [LARGE SCALE GENOMIC DNA]</scope>
    <source>
        <strain evidence="4">B123</strain>
    </source>
</reference>
<dbReference type="GO" id="GO:0008180">
    <property type="term" value="C:COP9 signalosome"/>
    <property type="evidence" value="ECO:0007669"/>
    <property type="project" value="TreeGrafter"/>
</dbReference>
<sequence length="320" mass="36941">MNSNLTINDLNQGALEKRKQLNTIVSLHPLVLFIISDYYMRHKSQTNKSLLIPIAGALFGNEDNNKIIIENAMEIKLIKNADMFKVDETYFELRLEQLKAVFSNYSFLGWFFFGSFPGKIEVKIHEQLLKYNQNALLLLVDIILLTSSKINAKLPIKIYKFCPEESSLSSENYTDKNMFIEEDYQLNIGEPETVIIDYMSKVAENSENKIDDKKSEIIADLLIQINVINVLQQRIEILKKYLIDVKTGIVSGDPNLLRQIASLCSHFPITQNGDFQELQTEYNSALLINHLSLITKSFSIMKDLFYKHKIIRNNTNKFKE</sequence>